<dbReference type="OrthoDB" id="4781at2759"/>
<dbReference type="Proteomes" id="UP000035880">
    <property type="component" value="Chromosome 3L"/>
</dbReference>
<dbReference type="AlphaFoldDB" id="A0A0J9RXP6"/>
<accession>A0A0J9RXP6</accession>
<dbReference type="Gene3D" id="2.60.120.200">
    <property type="match status" value="1"/>
</dbReference>
<gene>
    <name evidence="1" type="primary">Dsim\GD27255</name>
    <name evidence="1" type="ORF">Dsimw501_GD27255</name>
</gene>
<protein>
    <recommendedName>
        <fullName evidence="3">GH16 domain-containing protein</fullName>
    </recommendedName>
</protein>
<organism evidence="1 2">
    <name type="scientific">Drosophila simulans</name>
    <name type="common">Fruit fly</name>
    <dbReference type="NCBI Taxonomy" id="7240"/>
    <lineage>
        <taxon>Eukaryota</taxon>
        <taxon>Metazoa</taxon>
        <taxon>Ecdysozoa</taxon>
        <taxon>Arthropoda</taxon>
        <taxon>Hexapoda</taxon>
        <taxon>Insecta</taxon>
        <taxon>Pterygota</taxon>
        <taxon>Neoptera</taxon>
        <taxon>Endopterygota</taxon>
        <taxon>Diptera</taxon>
        <taxon>Brachycera</taxon>
        <taxon>Muscomorpha</taxon>
        <taxon>Ephydroidea</taxon>
        <taxon>Drosophilidae</taxon>
        <taxon>Drosophila</taxon>
        <taxon>Sophophora</taxon>
    </lineage>
</organism>
<dbReference type="EMBL" id="CM002912">
    <property type="protein sequence ID" value="KMZ00429.1"/>
    <property type="molecule type" value="Genomic_DNA"/>
</dbReference>
<evidence type="ECO:0000313" key="1">
    <source>
        <dbReference type="EMBL" id="KMZ00429.1"/>
    </source>
</evidence>
<dbReference type="Bgee" id="FBgn0268545">
    <property type="expression patterns" value="Expressed in embryo and 3 other cell types or tissues"/>
</dbReference>
<dbReference type="InterPro" id="IPR013320">
    <property type="entry name" value="ConA-like_dom_sf"/>
</dbReference>
<sequence>MGTDFTYTIIWQTDKIIFKFDGEFFGAVNNATLLEPFQKHECHLVLGLTAGGNVNFNDDILEMKHKPFSNTHPKADKQFEELSRNSDWTPLVVDHIRVFAIDKEGN</sequence>
<proteinExistence type="predicted"/>
<reference evidence="1 2" key="1">
    <citation type="journal article" date="2013" name="Genome Res.">
        <title>A second-generation assembly of the Drosophila simulans genome provides new insights into patterns of lineage-specific divergence.</title>
        <authorList>
            <person name="Hu T.T."/>
            <person name="Eisen M.B."/>
            <person name="Thornton K.R."/>
            <person name="Andolfatto P."/>
        </authorList>
    </citation>
    <scope>NUCLEOTIDE SEQUENCE [LARGE SCALE GENOMIC DNA]</scope>
    <source>
        <strain evidence="2">w501</strain>
    </source>
</reference>
<name>A0A0J9RXP6_DROSI</name>
<dbReference type="KEGG" id="dsi:Dsimw501_GD27255"/>
<evidence type="ECO:0008006" key="3">
    <source>
        <dbReference type="Google" id="ProtNLM"/>
    </source>
</evidence>
<evidence type="ECO:0000313" key="2">
    <source>
        <dbReference type="Proteomes" id="UP000035880"/>
    </source>
</evidence>
<dbReference type="SUPFAM" id="SSF49899">
    <property type="entry name" value="Concanavalin A-like lectins/glucanases"/>
    <property type="match status" value="1"/>
</dbReference>